<dbReference type="InterPro" id="IPR014729">
    <property type="entry name" value="Rossmann-like_a/b/a_fold"/>
</dbReference>
<evidence type="ECO:0000313" key="2">
    <source>
        <dbReference type="EMBL" id="MET3584035.1"/>
    </source>
</evidence>
<protein>
    <submittedName>
        <fullName evidence="2">Nucleotide-binding universal stress UspA family protein</fullName>
    </submittedName>
</protein>
<accession>A0ABV2H0H8</accession>
<proteinExistence type="predicted"/>
<comment type="caution">
    <text evidence="2">The sequence shown here is derived from an EMBL/GenBank/DDBJ whole genome shotgun (WGS) entry which is preliminary data.</text>
</comment>
<feature type="domain" description="UspA" evidence="1">
    <location>
        <begin position="14"/>
        <end position="62"/>
    </location>
</feature>
<gene>
    <name evidence="2" type="ORF">ABID21_000127</name>
</gene>
<dbReference type="Pfam" id="PF00582">
    <property type="entry name" value="Usp"/>
    <property type="match status" value="1"/>
</dbReference>
<keyword evidence="3" id="KW-1185">Reference proteome</keyword>
<dbReference type="EMBL" id="JBEPLJ010000001">
    <property type="protein sequence ID" value="MET3584035.1"/>
    <property type="molecule type" value="Genomic_DNA"/>
</dbReference>
<organism evidence="2 3">
    <name type="scientific">Pseudorhizobium tarimense</name>
    <dbReference type="NCBI Taxonomy" id="1079109"/>
    <lineage>
        <taxon>Bacteria</taxon>
        <taxon>Pseudomonadati</taxon>
        <taxon>Pseudomonadota</taxon>
        <taxon>Alphaproteobacteria</taxon>
        <taxon>Hyphomicrobiales</taxon>
        <taxon>Rhizobiaceae</taxon>
        <taxon>Rhizobium/Agrobacterium group</taxon>
        <taxon>Pseudorhizobium</taxon>
    </lineage>
</organism>
<evidence type="ECO:0000259" key="1">
    <source>
        <dbReference type="Pfam" id="PF00582"/>
    </source>
</evidence>
<dbReference type="SUPFAM" id="SSF52402">
    <property type="entry name" value="Adenine nucleotide alpha hydrolases-like"/>
    <property type="match status" value="1"/>
</dbReference>
<dbReference type="Proteomes" id="UP001549031">
    <property type="component" value="Unassembled WGS sequence"/>
</dbReference>
<dbReference type="Gene3D" id="3.40.50.620">
    <property type="entry name" value="HUPs"/>
    <property type="match status" value="1"/>
</dbReference>
<sequence>MLAEVPADISFDARREAEAKPDDLRGHYETAADVEVRQGAPAREILQAAEAHKADLIMLASQISLERLDVVPHTPFCKSCVNMTSLNAL</sequence>
<name>A0ABV2H0H8_9HYPH</name>
<evidence type="ECO:0000313" key="3">
    <source>
        <dbReference type="Proteomes" id="UP001549031"/>
    </source>
</evidence>
<dbReference type="InterPro" id="IPR006016">
    <property type="entry name" value="UspA"/>
</dbReference>
<reference evidence="2 3" key="1">
    <citation type="submission" date="2024-06" db="EMBL/GenBank/DDBJ databases">
        <title>Genomic Encyclopedia of Type Strains, Phase IV (KMG-IV): sequencing the most valuable type-strain genomes for metagenomic binning, comparative biology and taxonomic classification.</title>
        <authorList>
            <person name="Goeker M."/>
        </authorList>
    </citation>
    <scope>NUCLEOTIDE SEQUENCE [LARGE SCALE GENOMIC DNA]</scope>
    <source>
        <strain evidence="2 3">DSM 105042</strain>
    </source>
</reference>